<dbReference type="EnsemblMetazoa" id="ACOM023287-RA">
    <property type="protein sequence ID" value="ACOM023287-PA.1"/>
    <property type="gene ID" value="ACOM023287"/>
</dbReference>
<accession>A0A8W7NZP8</accession>
<dbReference type="AlphaFoldDB" id="A0A8W7NZP8"/>
<evidence type="ECO:0000313" key="1">
    <source>
        <dbReference type="EnsemblMetazoa" id="ACOM023287-PA.1"/>
    </source>
</evidence>
<dbReference type="Proteomes" id="UP000075882">
    <property type="component" value="Unassembled WGS sequence"/>
</dbReference>
<organism evidence="1">
    <name type="scientific">Anopheles coluzzii</name>
    <name type="common">African malaria mosquito</name>
    <dbReference type="NCBI Taxonomy" id="1518534"/>
    <lineage>
        <taxon>Eukaryota</taxon>
        <taxon>Metazoa</taxon>
        <taxon>Ecdysozoa</taxon>
        <taxon>Arthropoda</taxon>
        <taxon>Hexapoda</taxon>
        <taxon>Insecta</taxon>
        <taxon>Pterygota</taxon>
        <taxon>Neoptera</taxon>
        <taxon>Endopterygota</taxon>
        <taxon>Diptera</taxon>
        <taxon>Nematocera</taxon>
        <taxon>Culicoidea</taxon>
        <taxon>Culicidae</taxon>
        <taxon>Anophelinae</taxon>
        <taxon>Anopheles</taxon>
    </lineage>
</organism>
<proteinExistence type="predicted"/>
<sequence length="317" mass="32491">MHTRQYQSSLSSGGTWMPTHTQWYQASHPSHPIIGVPSSTRPHAGQIHTVLPSTSVMCTGVVLYLFDSLAAFLDEGSPPPAAPPNAFAGVSTGSPSGAVRTVFVPRPPEPPATLSSAPVAAAVTTVDDVAAPPAAPPAKFTFAGCLSAPNVSSGSAAGCSSFASPPPGELCGGAPLPAPSSFLPLPLGVVLPFSFGGRVTSADMRASSGDPSLRCCSGVSDRGDWVAFEPPSFSISFRPGSPAGCDGPAPPPAPRDSFSLRFSFFSFSLRFSFFSLRSLRSCSIRASSAPIMPIVITPGALSITQHCLDVSLFDTAA</sequence>
<protein>
    <submittedName>
        <fullName evidence="1">Uncharacterized protein</fullName>
    </submittedName>
</protein>
<reference evidence="1" key="1">
    <citation type="submission" date="2022-08" db="UniProtKB">
        <authorList>
            <consortium name="EnsemblMetazoa"/>
        </authorList>
    </citation>
    <scope>IDENTIFICATION</scope>
</reference>
<name>A0A8W7NZP8_ANOCL</name>